<feature type="domain" description="G" evidence="3">
    <location>
        <begin position="914"/>
        <end position="991"/>
    </location>
</feature>
<sequence>MVFCRSHLSIQMAAVAAQRLSIPRLAGESCRGGFFRTCWPGNHGSIGMVSATRSASSSRAWPSPSEEKSQDVEVKGAVVGDVTKEAGMEELLRASRGGGGGLRIHKRCHGCGAWLHSNDPEEHGYVPEEARDKFSLTGRRKVRATPKGVPVDVLPQGVEVMRDTSVKYKDRTRMLVCQRCYRLQHYHRMDTPVKGGFYRMEGGRDWEHEAEIVEKIVRRMRWLVDALSPVLVQDTSAGRAVDTFAHDPVGFFVNLGHRKAWPLPANWQPKLSHELAPMRLSVPQVQNASSAPLPGVTIREPKNIWLYCAAQWEECACDGKIRWSNAGSWQVVPWSVVTKSNRVKCQVGKEPGFPALNDVRPGDDQKHCECQVNTASQMFTYINLLSLPKSDRKYIDVEPVASCGSFEQDTSAAGQLLWEGIRGVCDQQWVPPREPGSHALSGKEMTQAMRALASTAFAQNYQRLYREGWLQRGFVSYFKGPPNSQQAQLMELLIDSVHQFSVYPIVVLHVGLAIPMHWTPRVFPRLVVLSVKELPSSVKACSAVLQAALLSRVETGIFLSHDSLILPGIDRLYGTIASEVTEDHPWPIMPVHFLDKTMDDNEPFWAHFCANQSCPRQSMRWSQLSLSWSRFSLPFIGSTLRAVFRDETFSGEAPYQPLRLRKAAGAEELLNVALWEAGAYKQWCKFDLPDISEVEEWLQLPASTARCETPVCAPLLGDRRFYPDGVPKVFAYLRFTTDLFRARRLKENIARKKAEHLLPYPILAGKAYKNAAELRRDWPNLRCLTDKEDSEAEKCSDEGQGNRSRTCKGSIVLMVVDLLDFESSLVPELFDACRNRRFPVIVVVNKVDCLLDKMRDKEKGLARLKVWVRRMSRQIRNVHTNDVVLISSSSGHGFKQLEERLRHHLLPEDPKWMYVVGRVNSGKSTFVNRFLWYIGYKHQGAVHYKRAVGGVTRSPVPGTTLHFVSFGLPKGFRLVDCPGIPSRHQVTAHLQEAMDLYAVVPRKRVNSISYALHTGRSFLAGALVRIDQVQGNISFLSSFFGLSVTLHVCQTCKVEDLLSRKAGDFFYPPHSRDDFERLGPLVRHRVEVFGSSDRAWDDIVIAGMGWVSISGYGTKVLDVWVPKGVKVFRRPALMPQEMRSRGITRFHVNHRARSPKIFRKKNGMVKARQDKELRDKLRAEQAEIEAEQAAMVEVPDDVAFVDSELELPPGYSMAESLPKTDQAKEDVKHIIMMIVQQEISFSEIKDPGVTGNFEIKVNGALVHSKKTQGHGFLHNCDASQQAAVLETCLNVTGSVGKCNAVCDRDPRRIHGHELAALEHLRSRGVSMGFPQRILRITGRAVRAGLTPSLVSYFFWIGCITTMYGAWAFISYTPIDEFLCAIPGEVNISNGWTVGCGNCSDTLMLCDKSDCWRHAFNLTWQLDAATPNGAFYGDFQEAALDSTCNSLVLTADSPASMLTSIEDRRANPSRPQVGQACVSWSCRVLVRATMRSLGTHLTGPGICTNDAPSVKEPWFATECSCDDMLITMAQATSFRSLCGAMSTGLRSAVFERHLSKKDQCYQGNMAASAAINPIEYSEFANDINCESLFENTGSTLAWFSAKNYLLANLPDPTSYPIAPYCRKVMCFAFVDTLANAECNFTTNAQLTDVLTATLISEIATECQAENLALTPLSMCALSSFNESSYCEAQFPGRRLDDEISESPWSFLQGVEPFSKALRPNISSDAAVSKETRPKPKPKVQPGNATRKEAVVEFDGMEALAFVEDFADCGGLDSSCSSDRRLQVTPAPATTGALQEYTVTPWSSCICYMQCVPGVMTRSVSCPAGVTCQEPKPSSAQSCVCKHCSDCDVLVFVLATAAAYCATGLVAFLLWLGFVMVAQLEEDDYTEMSCGLKCLGCFCKFLPIVTKIMTYATMLLIIVLVVTALVPIGELYSDCKGSTSFTQLAIGGIVVWVVQLIVGVYMHRNKPMPPWLHTAQSSGALKLICKPLNAVGP</sequence>
<keyword evidence="6" id="KW-1185">Reference proteome</keyword>
<feature type="transmembrane region" description="Helical" evidence="2">
    <location>
        <begin position="1906"/>
        <end position="1927"/>
    </location>
</feature>
<evidence type="ECO:0000256" key="1">
    <source>
        <dbReference type="SAM" id="MobiDB-lite"/>
    </source>
</evidence>
<evidence type="ECO:0000313" key="6">
    <source>
        <dbReference type="Proteomes" id="UP000186817"/>
    </source>
</evidence>
<dbReference type="Pfam" id="PF21516">
    <property type="entry name" value="YqeH-like_C"/>
    <property type="match status" value="1"/>
</dbReference>
<dbReference type="PANTHER" id="PTHR46434">
    <property type="entry name" value="GENETIC INTERACTOR OF PROHIBITINS 3, MITOCHONDRIAL"/>
    <property type="match status" value="1"/>
</dbReference>
<evidence type="ECO:0000256" key="2">
    <source>
        <dbReference type="SAM" id="Phobius"/>
    </source>
</evidence>
<feature type="domain" description="NOA1/YqeH-like C-terminal" evidence="4">
    <location>
        <begin position="1038"/>
        <end position="1133"/>
    </location>
</feature>
<protein>
    <submittedName>
        <fullName evidence="5">Uncharacterized protein YqeH</fullName>
    </submittedName>
</protein>
<evidence type="ECO:0000259" key="3">
    <source>
        <dbReference type="Pfam" id="PF01926"/>
    </source>
</evidence>
<dbReference type="GO" id="GO:0005739">
    <property type="term" value="C:mitochondrion"/>
    <property type="evidence" value="ECO:0007669"/>
    <property type="project" value="TreeGrafter"/>
</dbReference>
<reference evidence="5 6" key="1">
    <citation type="submission" date="2016-02" db="EMBL/GenBank/DDBJ databases">
        <title>Genome analysis of coral dinoflagellate symbionts highlights evolutionary adaptations to a symbiotic lifestyle.</title>
        <authorList>
            <person name="Aranda M."/>
            <person name="Li Y."/>
            <person name="Liew Y.J."/>
            <person name="Baumgarten S."/>
            <person name="Simakov O."/>
            <person name="Wilson M."/>
            <person name="Piel J."/>
            <person name="Ashoor H."/>
            <person name="Bougouffa S."/>
            <person name="Bajic V.B."/>
            <person name="Ryu T."/>
            <person name="Ravasi T."/>
            <person name="Bayer T."/>
            <person name="Micklem G."/>
            <person name="Kim H."/>
            <person name="Bhak J."/>
            <person name="Lajeunesse T.C."/>
            <person name="Voolstra C.R."/>
        </authorList>
    </citation>
    <scope>NUCLEOTIDE SEQUENCE [LARGE SCALE GENOMIC DNA]</scope>
    <source>
        <strain evidence="5 6">CCMP2467</strain>
    </source>
</reference>
<dbReference type="Pfam" id="PF01926">
    <property type="entry name" value="MMR_HSR1"/>
    <property type="match status" value="1"/>
</dbReference>
<accession>A0A1Q9ENY6</accession>
<dbReference type="PANTHER" id="PTHR46434:SF1">
    <property type="entry name" value="GENETIC INTERACTOR OF PROHIBITINS 3, MITOCHONDRIAL"/>
    <property type="match status" value="1"/>
</dbReference>
<dbReference type="SUPFAM" id="SSF52540">
    <property type="entry name" value="P-loop containing nucleoside triphosphate hydrolases"/>
    <property type="match status" value="1"/>
</dbReference>
<dbReference type="Gene3D" id="3.40.30.10">
    <property type="entry name" value="Glutaredoxin"/>
    <property type="match status" value="1"/>
</dbReference>
<name>A0A1Q9ENY6_SYMMI</name>
<dbReference type="GO" id="GO:0005525">
    <property type="term" value="F:GTP binding"/>
    <property type="evidence" value="ECO:0007669"/>
    <property type="project" value="InterPro"/>
</dbReference>
<dbReference type="EMBL" id="LSRX01000103">
    <property type="protein sequence ID" value="OLQ09149.1"/>
    <property type="molecule type" value="Genomic_DNA"/>
</dbReference>
<dbReference type="Proteomes" id="UP000186817">
    <property type="component" value="Unassembled WGS sequence"/>
</dbReference>
<organism evidence="5 6">
    <name type="scientific">Symbiodinium microadriaticum</name>
    <name type="common">Dinoflagellate</name>
    <name type="synonym">Zooxanthella microadriatica</name>
    <dbReference type="NCBI Taxonomy" id="2951"/>
    <lineage>
        <taxon>Eukaryota</taxon>
        <taxon>Sar</taxon>
        <taxon>Alveolata</taxon>
        <taxon>Dinophyceae</taxon>
        <taxon>Suessiales</taxon>
        <taxon>Symbiodiniaceae</taxon>
        <taxon>Symbiodinium</taxon>
    </lineage>
</organism>
<dbReference type="OrthoDB" id="1696305at2759"/>
<feature type="transmembrane region" description="Helical" evidence="2">
    <location>
        <begin position="1847"/>
        <end position="1870"/>
    </location>
</feature>
<dbReference type="InterPro" id="IPR048422">
    <property type="entry name" value="NOA1/YqeH-like_C"/>
</dbReference>
<feature type="region of interest" description="Disordered" evidence="1">
    <location>
        <begin position="1723"/>
        <end position="1744"/>
    </location>
</feature>
<evidence type="ECO:0000259" key="4">
    <source>
        <dbReference type="Pfam" id="PF21516"/>
    </source>
</evidence>
<dbReference type="InterPro" id="IPR006073">
    <property type="entry name" value="GTP-bd"/>
</dbReference>
<evidence type="ECO:0000313" key="5">
    <source>
        <dbReference type="EMBL" id="OLQ09149.1"/>
    </source>
</evidence>
<dbReference type="Gene3D" id="3.40.50.300">
    <property type="entry name" value="P-loop containing nucleotide triphosphate hydrolases"/>
    <property type="match status" value="1"/>
</dbReference>
<dbReference type="InterPro" id="IPR027417">
    <property type="entry name" value="P-loop_NTPase"/>
</dbReference>
<comment type="caution">
    <text evidence="5">The sequence shown here is derived from an EMBL/GenBank/DDBJ whole genome shotgun (WGS) entry which is preliminary data.</text>
</comment>
<keyword evidence="2" id="KW-0472">Membrane</keyword>
<keyword evidence="2" id="KW-1133">Transmembrane helix</keyword>
<dbReference type="InterPro" id="IPR050896">
    <property type="entry name" value="Mito_lipid_metab_GTPase"/>
</dbReference>
<proteinExistence type="predicted"/>
<gene>
    <name evidence="5" type="primary">yqeH</name>
    <name evidence="5" type="ORF">AK812_SmicGene7261</name>
</gene>
<feature type="transmembrane region" description="Helical" evidence="2">
    <location>
        <begin position="1939"/>
        <end position="1960"/>
    </location>
</feature>
<keyword evidence="2" id="KW-0812">Transmembrane</keyword>